<feature type="compositionally biased region" description="Polar residues" evidence="1">
    <location>
        <begin position="22"/>
        <end position="39"/>
    </location>
</feature>
<dbReference type="AlphaFoldDB" id="A0A085MVV1"/>
<organism evidence="2">
    <name type="scientific">Trichuris suis</name>
    <name type="common">pig whipworm</name>
    <dbReference type="NCBI Taxonomy" id="68888"/>
    <lineage>
        <taxon>Eukaryota</taxon>
        <taxon>Metazoa</taxon>
        <taxon>Ecdysozoa</taxon>
        <taxon>Nematoda</taxon>
        <taxon>Enoplea</taxon>
        <taxon>Dorylaimia</taxon>
        <taxon>Trichinellida</taxon>
        <taxon>Trichuridae</taxon>
        <taxon>Trichuris</taxon>
    </lineage>
</organism>
<proteinExistence type="predicted"/>
<dbReference type="InterPro" id="IPR008042">
    <property type="entry name" value="Retrotrans_Pao"/>
</dbReference>
<dbReference type="Pfam" id="PF03564">
    <property type="entry name" value="DUF1759"/>
    <property type="match status" value="1"/>
</dbReference>
<dbReference type="InterPro" id="IPR005312">
    <property type="entry name" value="DUF1759"/>
</dbReference>
<name>A0A085MVV1_9BILA</name>
<gene>
    <name evidence="2" type="ORF">M514_26480</name>
</gene>
<evidence type="ECO:0008006" key="3">
    <source>
        <dbReference type="Google" id="ProtNLM"/>
    </source>
</evidence>
<dbReference type="Pfam" id="PF05380">
    <property type="entry name" value="Peptidase_A17"/>
    <property type="match status" value="1"/>
</dbReference>
<feature type="region of interest" description="Disordered" evidence="1">
    <location>
        <begin position="22"/>
        <end position="42"/>
    </location>
</feature>
<evidence type="ECO:0000313" key="2">
    <source>
        <dbReference type="EMBL" id="KFD61347.1"/>
    </source>
</evidence>
<dbReference type="EMBL" id="KL367626">
    <property type="protein sequence ID" value="KFD61347.1"/>
    <property type="molecule type" value="Genomic_DNA"/>
</dbReference>
<evidence type="ECO:0000256" key="1">
    <source>
        <dbReference type="SAM" id="MobiDB-lite"/>
    </source>
</evidence>
<dbReference type="Proteomes" id="UP000030758">
    <property type="component" value="Unassembled WGS sequence"/>
</dbReference>
<feature type="region of interest" description="Disordered" evidence="1">
    <location>
        <begin position="112"/>
        <end position="133"/>
    </location>
</feature>
<dbReference type="InterPro" id="IPR043502">
    <property type="entry name" value="DNA/RNA_pol_sf"/>
</dbReference>
<protein>
    <recommendedName>
        <fullName evidence="3">Pao retrotransposon peptidase</fullName>
    </recommendedName>
</protein>
<accession>A0A085MVV1</accession>
<reference evidence="2" key="1">
    <citation type="journal article" date="2014" name="Nat. Genet.">
        <title>Genome and transcriptome of the porcine whipworm Trichuris suis.</title>
        <authorList>
            <person name="Jex A.R."/>
            <person name="Nejsum P."/>
            <person name="Schwarz E.M."/>
            <person name="Hu L."/>
            <person name="Young N.D."/>
            <person name="Hall R.S."/>
            <person name="Korhonen P.K."/>
            <person name="Liao S."/>
            <person name="Thamsborg S."/>
            <person name="Xia J."/>
            <person name="Xu P."/>
            <person name="Wang S."/>
            <person name="Scheerlinck J.P."/>
            <person name="Hofmann A."/>
            <person name="Sternberg P.W."/>
            <person name="Wang J."/>
            <person name="Gasser R.B."/>
        </authorList>
    </citation>
    <scope>NUCLEOTIDE SEQUENCE [LARGE SCALE GENOMIC DNA]</scope>
    <source>
        <strain evidence="2">DCEP-RM93F</strain>
    </source>
</reference>
<feature type="compositionally biased region" description="Polar residues" evidence="1">
    <location>
        <begin position="117"/>
        <end position="130"/>
    </location>
</feature>
<sequence length="810" mass="90319">MSVPTRTSRVRSRRRLLTRTNLHVESSSGRLSPSSTQDLPTGPDVVELVTGIAETIANRLVAQISSSFESLRLEVSSLATCDPEAAYGKEHSVHCGSLNARDVRRMAGKIPDGPAVVSSQVDPGSPGPNQTHRRPTVVTIELVALVTAYVLHASRTATRICEDVCQNLKYCSPQKYVNRWLSTFMTPRQYNQALEVLQRRFGDPQRVVRACLKSFYTLRPWNDFDYEGLRAFSDELESIVSVLSLSGHEVETCSSSNVSAVVKKMPKHLRDNWGRFIMKKIKPRFLNLRDLSDWISERREAADLVTDEPDAAPCRPVRPSYKKRRKLRVMAMATSADPSVPVCILCDGGHLLPSCPVFIGIAAHRLMLHGAPRLFDKKRPSETARREQGKPFTGAVCNETKSQCLLPIVPLMLVAPDGRRYRTCALLDSGSEVSMIHMDVANALGLHGPKELSLYVLRPTASLREYISAGHARRLSPDEVNAGPPGCAWWLPHHPVVNPNKPSKLRIIFDAAAKFKGVSLNSALLNGPDLIANMVCVLLRFRLYPVAISSDITRMFHQVMVQLSDRSALRFVWKEPGSDQLVGDYQMEASMDSGDQAEMLTRQIVNHFYVDNWLVSFQSEAEAVQVAVKMKTALQRAGFRLAQWASSKAAVAVTEEPLTSVKMDLDSVPVERTLGLTWDPGKDGFILRFRVLPGGHTKREVLRTLATMFDPLRFFVPVTLLAKTIMQAIWKLKIGWDDFLPLAFMERWNQWSASCDEAPPMIIPRCILPTTRTSSVELHLFADASEVGYGAVAYLRLEEDCGRIAARKIV</sequence>
<dbReference type="SUPFAM" id="SSF56672">
    <property type="entry name" value="DNA/RNA polymerases"/>
    <property type="match status" value="1"/>
</dbReference>
<dbReference type="PANTHER" id="PTHR47331">
    <property type="entry name" value="PHD-TYPE DOMAIN-CONTAINING PROTEIN"/>
    <property type="match status" value="1"/>
</dbReference>